<proteinExistence type="predicted"/>
<dbReference type="EMBL" id="QWDM01000007">
    <property type="protein sequence ID" value="RUT70035.1"/>
    <property type="molecule type" value="Genomic_DNA"/>
</dbReference>
<dbReference type="RefSeq" id="WP_127338714.1">
    <property type="nucleotide sequence ID" value="NZ_QWDM01000007.1"/>
</dbReference>
<dbReference type="AlphaFoldDB" id="A0A434A6R2"/>
<accession>A0A434A6R2</accession>
<dbReference type="Proteomes" id="UP000288102">
    <property type="component" value="Unassembled WGS sequence"/>
</dbReference>
<sequence>MNLNWSDVNWIFEPEGSLRDIYIKNVRAEDWIVLIDHLNQNYNIRYGPSIENKSINKIDKEYILKYFIDETAEMETKSASIFIDKIMINLHFFSDEEIEFDIDPKEINSNSDLEIIIEFMNDMSQILNKEAILTGEGESDYPLIAVDYGNKKIVLVTKEWM</sequence>
<organism evidence="1 2">
    <name type="scientific">Flavobacterium cupreum</name>
    <dbReference type="NCBI Taxonomy" id="2133766"/>
    <lineage>
        <taxon>Bacteria</taxon>
        <taxon>Pseudomonadati</taxon>
        <taxon>Bacteroidota</taxon>
        <taxon>Flavobacteriia</taxon>
        <taxon>Flavobacteriales</taxon>
        <taxon>Flavobacteriaceae</taxon>
        <taxon>Flavobacterium</taxon>
    </lineage>
</organism>
<name>A0A434A6R2_9FLAO</name>
<keyword evidence="2" id="KW-1185">Reference proteome</keyword>
<reference evidence="2" key="1">
    <citation type="journal article" date="2019" name="Syst. Appl. Microbiol.">
        <title>Flavobacterium circumlabens sp. nov. and Flavobacterium cupreum sp. nov., two psychrotrophic species isolated from Antarctic environmental samples.</title>
        <authorList>
            <person name="Kralova S."/>
            <person name="Busse H.-J."/>
            <person name="Svec P."/>
            <person name="Maslanova I."/>
            <person name="Stankova E."/>
            <person name="Bartak M."/>
            <person name="Sedlacek I."/>
        </authorList>
    </citation>
    <scope>NUCLEOTIDE SEQUENCE [LARGE SCALE GENOMIC DNA]</scope>
    <source>
        <strain evidence="2">CCM 8825</strain>
    </source>
</reference>
<evidence type="ECO:0000313" key="1">
    <source>
        <dbReference type="EMBL" id="RUT70035.1"/>
    </source>
</evidence>
<comment type="caution">
    <text evidence="1">The sequence shown here is derived from an EMBL/GenBank/DDBJ whole genome shotgun (WGS) entry which is preliminary data.</text>
</comment>
<gene>
    <name evidence="1" type="ORF">D0817_12685</name>
</gene>
<evidence type="ECO:0000313" key="2">
    <source>
        <dbReference type="Proteomes" id="UP000288102"/>
    </source>
</evidence>
<dbReference type="OrthoDB" id="7875217at2"/>
<protein>
    <submittedName>
        <fullName evidence="1">Uncharacterized protein</fullName>
    </submittedName>
</protein>